<protein>
    <submittedName>
        <fullName evidence="1">Uncharacterized protein</fullName>
    </submittedName>
</protein>
<evidence type="ECO:0000313" key="2">
    <source>
        <dbReference type="Proteomes" id="UP000310108"/>
    </source>
</evidence>
<sequence>MRLEPPGFQIHLHQSRRPPHLGGWVQSRAATGRFVN</sequence>
<keyword evidence="2" id="KW-1185">Reference proteome</keyword>
<dbReference type="EMBL" id="PJEX01000255">
    <property type="protein sequence ID" value="TKW52185.1"/>
    <property type="molecule type" value="Genomic_DNA"/>
</dbReference>
<proteinExistence type="predicted"/>
<dbReference type="Proteomes" id="UP000310108">
    <property type="component" value="Unassembled WGS sequence"/>
</dbReference>
<organism evidence="1 2">
    <name type="scientific">Colletotrichum tanaceti</name>
    <dbReference type="NCBI Taxonomy" id="1306861"/>
    <lineage>
        <taxon>Eukaryota</taxon>
        <taxon>Fungi</taxon>
        <taxon>Dikarya</taxon>
        <taxon>Ascomycota</taxon>
        <taxon>Pezizomycotina</taxon>
        <taxon>Sordariomycetes</taxon>
        <taxon>Hypocreomycetidae</taxon>
        <taxon>Glomerellales</taxon>
        <taxon>Glomerellaceae</taxon>
        <taxon>Colletotrichum</taxon>
        <taxon>Colletotrichum destructivum species complex</taxon>
    </lineage>
</organism>
<dbReference type="AlphaFoldDB" id="A0A4U6X9Q2"/>
<accession>A0A4U6X9Q2</accession>
<evidence type="ECO:0000313" key="1">
    <source>
        <dbReference type="EMBL" id="TKW52185.1"/>
    </source>
</evidence>
<reference evidence="1 2" key="1">
    <citation type="journal article" date="2019" name="PLoS ONE">
        <title>Comparative genome analysis indicates high evolutionary potential of pathogenicity genes in Colletotrichum tanaceti.</title>
        <authorList>
            <person name="Lelwala R.V."/>
            <person name="Korhonen P.K."/>
            <person name="Young N.D."/>
            <person name="Scott J.B."/>
            <person name="Ades P.A."/>
            <person name="Gasser R.B."/>
            <person name="Taylor P.W.J."/>
        </authorList>
    </citation>
    <scope>NUCLEOTIDE SEQUENCE [LARGE SCALE GENOMIC DNA]</scope>
    <source>
        <strain evidence="1">BRIP57314</strain>
    </source>
</reference>
<gene>
    <name evidence="1" type="ORF">CTA1_8065</name>
</gene>
<comment type="caution">
    <text evidence="1">The sequence shown here is derived from an EMBL/GenBank/DDBJ whole genome shotgun (WGS) entry which is preliminary data.</text>
</comment>
<name>A0A4U6X9Q2_9PEZI</name>